<reference evidence="4 5" key="1">
    <citation type="journal article" date="2021" name="Commun. Biol.">
        <title>The genome of Shorea leprosula (Dipterocarpaceae) highlights the ecological relevance of drought in aseasonal tropical rainforests.</title>
        <authorList>
            <person name="Ng K.K.S."/>
            <person name="Kobayashi M.J."/>
            <person name="Fawcett J.A."/>
            <person name="Hatakeyama M."/>
            <person name="Paape T."/>
            <person name="Ng C.H."/>
            <person name="Ang C.C."/>
            <person name="Tnah L.H."/>
            <person name="Lee C.T."/>
            <person name="Nishiyama T."/>
            <person name="Sese J."/>
            <person name="O'Brien M.J."/>
            <person name="Copetti D."/>
            <person name="Mohd Noor M.I."/>
            <person name="Ong R.C."/>
            <person name="Putra M."/>
            <person name="Sireger I.Z."/>
            <person name="Indrioko S."/>
            <person name="Kosugi Y."/>
            <person name="Izuno A."/>
            <person name="Isagi Y."/>
            <person name="Lee S.L."/>
            <person name="Shimizu K.K."/>
        </authorList>
    </citation>
    <scope>NUCLEOTIDE SEQUENCE [LARGE SCALE GENOMIC DNA]</scope>
    <source>
        <strain evidence="4">214</strain>
    </source>
</reference>
<protein>
    <recommendedName>
        <fullName evidence="3">RRM domain-containing protein</fullName>
    </recommendedName>
</protein>
<evidence type="ECO:0000256" key="2">
    <source>
        <dbReference type="SAM" id="MobiDB-lite"/>
    </source>
</evidence>
<gene>
    <name evidence="4" type="ORF">SLEP1_g3532</name>
</gene>
<dbReference type="EMBL" id="BPVZ01000003">
    <property type="protein sequence ID" value="GKU89390.1"/>
    <property type="molecule type" value="Genomic_DNA"/>
</dbReference>
<keyword evidence="1" id="KW-0694">RNA-binding</keyword>
<dbReference type="Proteomes" id="UP001054252">
    <property type="component" value="Unassembled WGS sequence"/>
</dbReference>
<proteinExistence type="predicted"/>
<accession>A0AAV5HRS9</accession>
<dbReference type="PROSITE" id="PS50102">
    <property type="entry name" value="RRM"/>
    <property type="match status" value="1"/>
</dbReference>
<keyword evidence="5" id="KW-1185">Reference proteome</keyword>
<dbReference type="Gene3D" id="3.30.70.330">
    <property type="match status" value="1"/>
</dbReference>
<comment type="caution">
    <text evidence="4">The sequence shown here is derived from an EMBL/GenBank/DDBJ whole genome shotgun (WGS) entry which is preliminary data.</text>
</comment>
<evidence type="ECO:0000256" key="1">
    <source>
        <dbReference type="PROSITE-ProRule" id="PRU00176"/>
    </source>
</evidence>
<feature type="compositionally biased region" description="Basic and acidic residues" evidence="2">
    <location>
        <begin position="366"/>
        <end position="376"/>
    </location>
</feature>
<dbReference type="InterPro" id="IPR000504">
    <property type="entry name" value="RRM_dom"/>
</dbReference>
<dbReference type="GO" id="GO:0003723">
    <property type="term" value="F:RNA binding"/>
    <property type="evidence" value="ECO:0007669"/>
    <property type="project" value="UniProtKB-UniRule"/>
</dbReference>
<feature type="region of interest" description="Disordered" evidence="2">
    <location>
        <begin position="349"/>
        <end position="404"/>
    </location>
</feature>
<feature type="domain" description="RRM" evidence="3">
    <location>
        <begin position="16"/>
        <end position="93"/>
    </location>
</feature>
<dbReference type="InterPro" id="IPR035979">
    <property type="entry name" value="RBD_domain_sf"/>
</dbReference>
<feature type="compositionally biased region" description="Basic and acidic residues" evidence="2">
    <location>
        <begin position="267"/>
        <end position="277"/>
    </location>
</feature>
<dbReference type="SUPFAM" id="SSF54928">
    <property type="entry name" value="RNA-binding domain, RBD"/>
    <property type="match status" value="1"/>
</dbReference>
<evidence type="ECO:0000259" key="3">
    <source>
        <dbReference type="PROSITE" id="PS50102"/>
    </source>
</evidence>
<dbReference type="AlphaFoldDB" id="A0AAV5HRS9"/>
<feature type="compositionally biased region" description="Acidic residues" evidence="2">
    <location>
        <begin position="248"/>
        <end position="266"/>
    </location>
</feature>
<evidence type="ECO:0000313" key="4">
    <source>
        <dbReference type="EMBL" id="GKU89390.1"/>
    </source>
</evidence>
<feature type="compositionally biased region" description="Basic and acidic residues" evidence="2">
    <location>
        <begin position="383"/>
        <end position="404"/>
    </location>
</feature>
<name>A0AAV5HRS9_9ROSI</name>
<feature type="region of interest" description="Disordered" evidence="2">
    <location>
        <begin position="248"/>
        <end position="277"/>
    </location>
</feature>
<sequence length="417" mass="49208">MNMDWGHDKGLYKQATVFFFTNFPDNWSYLDIWWTFGKFSRVYAIYSPQRRSKNGRRFRFIRFLEEENARAIENQLDQIQIESHKIWVNLAKYPVEETESREIRRITNTNSVVHGKTYADAVRRQHEKNSWRSEDYPMEKRPTCVYKDDRRIKKLPRIYKKSFTWKVISHVDSELGGELVLIDCDDKGGTKRVSIGDYGLARPMLHKYLANMTNSLFSMRYDFMPNFNIDSDNEELWSDCNELEIQREEDDWDANLEPPAGEEGEEGENRELSQIDKRSIAIPQNEVEFEFEEEGCAVKGYKLVDNFPYSRLGEEESVEVVVNSFDMSLEASDLGGRIKVRLYENRPQKEMTTDPIESSAGNDLGLQDKRILEPRRQAHKGKRGEVKDNWIGEPKDYNKRTKNESRIEHKFEMQNLQ</sequence>
<organism evidence="4 5">
    <name type="scientific">Rubroshorea leprosula</name>
    <dbReference type="NCBI Taxonomy" id="152421"/>
    <lineage>
        <taxon>Eukaryota</taxon>
        <taxon>Viridiplantae</taxon>
        <taxon>Streptophyta</taxon>
        <taxon>Embryophyta</taxon>
        <taxon>Tracheophyta</taxon>
        <taxon>Spermatophyta</taxon>
        <taxon>Magnoliopsida</taxon>
        <taxon>eudicotyledons</taxon>
        <taxon>Gunneridae</taxon>
        <taxon>Pentapetalae</taxon>
        <taxon>rosids</taxon>
        <taxon>malvids</taxon>
        <taxon>Malvales</taxon>
        <taxon>Dipterocarpaceae</taxon>
        <taxon>Rubroshorea</taxon>
    </lineage>
</organism>
<dbReference type="InterPro" id="IPR012677">
    <property type="entry name" value="Nucleotide-bd_a/b_plait_sf"/>
</dbReference>
<evidence type="ECO:0000313" key="5">
    <source>
        <dbReference type="Proteomes" id="UP001054252"/>
    </source>
</evidence>